<feature type="binding site" evidence="8">
    <location>
        <position position="41"/>
    </location>
    <ligand>
        <name>Mg(2+)</name>
        <dbReference type="ChEBI" id="CHEBI:18420"/>
    </ligand>
</feature>
<feature type="binding site" evidence="8">
    <location>
        <position position="63"/>
    </location>
    <ligand>
        <name>Fe cation</name>
        <dbReference type="ChEBI" id="CHEBI:24875"/>
    </ligand>
</feature>
<feature type="binding site" evidence="8">
    <location>
        <position position="457"/>
    </location>
    <ligand>
        <name>Fe cation</name>
        <dbReference type="ChEBI" id="CHEBI:24875"/>
    </ligand>
</feature>
<keyword evidence="8" id="KW-0408">Iron</keyword>
<feature type="binding site" evidence="8">
    <location>
        <position position="454"/>
    </location>
    <ligand>
        <name>Ni(2+)</name>
        <dbReference type="ChEBI" id="CHEBI:49786"/>
    </ligand>
</feature>
<keyword evidence="8" id="KW-0460">Magnesium</keyword>
<dbReference type="RefSeq" id="WP_185163584.1">
    <property type="nucleotide sequence ID" value="NZ_JACKWY010000002.1"/>
</dbReference>
<proteinExistence type="inferred from homology"/>
<dbReference type="PROSITE" id="PS00507">
    <property type="entry name" value="NI_HGENASE_L_1"/>
    <property type="match status" value="1"/>
</dbReference>
<dbReference type="InterPro" id="IPR050867">
    <property type="entry name" value="NiFe/NiFeSe_hydrgnase_LSU"/>
</dbReference>
<dbReference type="GO" id="GO:0030313">
    <property type="term" value="C:cell envelope"/>
    <property type="evidence" value="ECO:0007669"/>
    <property type="project" value="UniProtKB-SubCell"/>
</dbReference>
<dbReference type="GO" id="GO:0016151">
    <property type="term" value="F:nickel cation binding"/>
    <property type="evidence" value="ECO:0007669"/>
    <property type="project" value="InterPro"/>
</dbReference>
<comment type="subunit">
    <text evidence="4">Heterodimer of a large and a small subunit.</text>
</comment>
<evidence type="ECO:0000313" key="9">
    <source>
        <dbReference type="EMBL" id="MBB6713861.1"/>
    </source>
</evidence>
<sequence>MTKIIIDPITRISGLLNIEVEVINNKIVDAKSSGSQFRGFEKMFQGRDPLDIIRLAPRVCGICSTHHTIAAVLALENAMNITPDYNGKVVRDIANGFEFIQNYLRHIYFFVFPDYVDIININPLYKTASKKEADYRLSKADTDKINEDYLGAIKYSRQAHSAIAEIAGKVPHTHGIFIGGTTTNINVQQIESIKYSINVIKAFVEDKLIPDVDLISKVYKDYFKKGVGYKNLMSFGLYNDYESPIKYSEPGVMLNGTREEFDVNNITENVARSWLETTNKNGNIYTPGVDETVTPNPYKPGGYSWVNAPRYKGYAMEVGAIARMTLSGNYKGGISAMDRIVAKSLEAKKICEIIESLIGKLKLGPAYQEQWQVPDKAKGIGLIEAERGSLGHWVSIDKKLVANYTLIPPSSWNLSPSDSEGIRGPVEEALMGTEIASIKHPVEIGRIVRSFDPCLNCAAHITSDRYEPMTIDIV</sequence>
<keyword evidence="7" id="KW-0560">Oxidoreductase</keyword>
<feature type="binding site" evidence="8">
    <location>
        <position position="63"/>
    </location>
    <ligand>
        <name>Ni(2+)</name>
        <dbReference type="ChEBI" id="CHEBI:49786"/>
    </ligand>
</feature>
<evidence type="ECO:0000256" key="8">
    <source>
        <dbReference type="PIRSR" id="PIRSR601501-1"/>
    </source>
</evidence>
<protein>
    <submittedName>
        <fullName evidence="9">Nickel-dependent hydrogenase large subunit</fullName>
    </submittedName>
</protein>
<dbReference type="InterPro" id="IPR029014">
    <property type="entry name" value="NiFe-Hase_large"/>
</dbReference>
<dbReference type="SUPFAM" id="SSF56762">
    <property type="entry name" value="HydB/Nqo4-like"/>
    <property type="match status" value="1"/>
</dbReference>
<gene>
    <name evidence="9" type="ORF">H7E68_03795</name>
</gene>
<comment type="similarity">
    <text evidence="3">Belongs to the [NiFe]/[NiFeSe] hydrogenase large subunit family.</text>
</comment>
<comment type="subcellular location">
    <subcellularLocation>
        <location evidence="2">Cell envelope</location>
    </subcellularLocation>
</comment>
<comment type="cofactor">
    <cofactor evidence="1 8">
        <name>Ni(2+)</name>
        <dbReference type="ChEBI" id="CHEBI:49786"/>
    </cofactor>
</comment>
<dbReference type="AlphaFoldDB" id="A0A7X0SE12"/>
<comment type="caution">
    <text evidence="9">The sequence shown here is derived from an EMBL/GenBank/DDBJ whole genome shotgun (WGS) entry which is preliminary data.</text>
</comment>
<evidence type="ECO:0000256" key="2">
    <source>
        <dbReference type="ARBA" id="ARBA00004196"/>
    </source>
</evidence>
<dbReference type="EMBL" id="JACKWY010000002">
    <property type="protein sequence ID" value="MBB6713861.1"/>
    <property type="molecule type" value="Genomic_DNA"/>
</dbReference>
<dbReference type="Gene3D" id="1.10.645.10">
    <property type="entry name" value="Cytochrome-c3 Hydrogenase, chain B"/>
    <property type="match status" value="1"/>
</dbReference>
<keyword evidence="6 8" id="KW-0479">Metal-binding</keyword>
<evidence type="ECO:0000256" key="6">
    <source>
        <dbReference type="ARBA" id="ARBA00022723"/>
    </source>
</evidence>
<feature type="binding site" evidence="8">
    <location>
        <position position="406"/>
    </location>
    <ligand>
        <name>Mg(2+)</name>
        <dbReference type="ChEBI" id="CHEBI:18420"/>
    </ligand>
</feature>
<dbReference type="PANTHER" id="PTHR42958:SF2">
    <property type="entry name" value="UPTAKE HYDROGENASE LARGE SUBUNIT"/>
    <property type="match status" value="1"/>
</dbReference>
<evidence type="ECO:0000256" key="3">
    <source>
        <dbReference type="ARBA" id="ARBA00009292"/>
    </source>
</evidence>
<dbReference type="Proteomes" id="UP000585258">
    <property type="component" value="Unassembled WGS sequence"/>
</dbReference>
<name>A0A7X0SE12_9CLOT</name>
<dbReference type="Pfam" id="PF00374">
    <property type="entry name" value="NiFeSe_Hases"/>
    <property type="match status" value="2"/>
</dbReference>
<evidence type="ECO:0000256" key="5">
    <source>
        <dbReference type="ARBA" id="ARBA00022596"/>
    </source>
</evidence>
<evidence type="ECO:0000313" key="10">
    <source>
        <dbReference type="Proteomes" id="UP000585258"/>
    </source>
</evidence>
<evidence type="ECO:0000256" key="7">
    <source>
        <dbReference type="ARBA" id="ARBA00023002"/>
    </source>
</evidence>
<reference evidence="9 10" key="1">
    <citation type="submission" date="2020-08" db="EMBL/GenBank/DDBJ databases">
        <title>Clostridia isolated from Swiss meat.</title>
        <authorList>
            <person name="Wambui J."/>
            <person name="Stevens M.J.A."/>
            <person name="Stephan R."/>
        </authorList>
    </citation>
    <scope>NUCLEOTIDE SEQUENCE [LARGE SCALE GENOMIC DNA]</scope>
    <source>
        <strain evidence="9 10">CM001</strain>
    </source>
</reference>
<accession>A0A7X0SE12</accession>
<feature type="binding site" evidence="8">
    <location>
        <position position="460"/>
    </location>
    <ligand>
        <name>Mg(2+)</name>
        <dbReference type="ChEBI" id="CHEBI:18420"/>
    </ligand>
</feature>
<dbReference type="GO" id="GO:0008901">
    <property type="term" value="F:ferredoxin hydrogenase activity"/>
    <property type="evidence" value="ECO:0007669"/>
    <property type="project" value="InterPro"/>
</dbReference>
<feature type="binding site" evidence="8">
    <location>
        <position position="60"/>
    </location>
    <ligand>
        <name>Ni(2+)</name>
        <dbReference type="ChEBI" id="CHEBI:49786"/>
    </ligand>
</feature>
<evidence type="ECO:0000256" key="4">
    <source>
        <dbReference type="ARBA" id="ARBA00011771"/>
    </source>
</evidence>
<organism evidence="9 10">
    <name type="scientific">Clostridium gasigenes</name>
    <dbReference type="NCBI Taxonomy" id="94869"/>
    <lineage>
        <taxon>Bacteria</taxon>
        <taxon>Bacillati</taxon>
        <taxon>Bacillota</taxon>
        <taxon>Clostridia</taxon>
        <taxon>Eubacteriales</taxon>
        <taxon>Clostridiaceae</taxon>
        <taxon>Clostridium</taxon>
    </lineage>
</organism>
<comment type="cofactor">
    <cofactor evidence="8">
        <name>Fe cation</name>
        <dbReference type="ChEBI" id="CHEBI:24875"/>
    </cofactor>
</comment>
<evidence type="ECO:0000256" key="1">
    <source>
        <dbReference type="ARBA" id="ARBA00001967"/>
    </source>
</evidence>
<dbReference type="PANTHER" id="PTHR42958">
    <property type="entry name" value="HYDROGENASE-2 LARGE CHAIN"/>
    <property type="match status" value="1"/>
</dbReference>
<keyword evidence="5 8" id="KW-0533">Nickel</keyword>
<dbReference type="InterPro" id="IPR018194">
    <property type="entry name" value="Ni-dep_hyd_lsu_Ni_BS"/>
</dbReference>
<dbReference type="InterPro" id="IPR001501">
    <property type="entry name" value="Ni-dep_hyd_lsu"/>
</dbReference>